<organism evidence="2 3">
    <name type="scientific">Pseudochrobactrum asaccharolyticum</name>
    <dbReference type="NCBI Taxonomy" id="354351"/>
    <lineage>
        <taxon>Bacteria</taxon>
        <taxon>Pseudomonadati</taxon>
        <taxon>Pseudomonadota</taxon>
        <taxon>Alphaproteobacteria</taxon>
        <taxon>Hyphomicrobiales</taxon>
        <taxon>Brucellaceae</taxon>
        <taxon>Pseudochrobactrum</taxon>
    </lineage>
</organism>
<evidence type="ECO:0000313" key="3">
    <source>
        <dbReference type="Proteomes" id="UP000252893"/>
    </source>
</evidence>
<dbReference type="AlphaFoldDB" id="A0A366DHY6"/>
<reference evidence="2 3" key="1">
    <citation type="submission" date="2018-06" db="EMBL/GenBank/DDBJ databases">
        <title>Genomic Encyclopedia of Type Strains, Phase IV (KMG-IV): sequencing the most valuable type-strain genomes for metagenomic binning, comparative biology and taxonomic classification.</title>
        <authorList>
            <person name="Goeker M."/>
        </authorList>
    </citation>
    <scope>NUCLEOTIDE SEQUENCE [LARGE SCALE GENOMIC DNA]</scope>
    <source>
        <strain evidence="2 3">DSM 25619</strain>
    </source>
</reference>
<name>A0A366DHY6_9HYPH</name>
<dbReference type="Pfam" id="PF20557">
    <property type="entry name" value="DnaT_2"/>
    <property type="match status" value="1"/>
</dbReference>
<protein>
    <recommendedName>
        <fullName evidence="1">Putative DnaT-like domain-containing protein</fullName>
    </recommendedName>
</protein>
<comment type="caution">
    <text evidence="2">The sequence shown here is derived from an EMBL/GenBank/DDBJ whole genome shotgun (WGS) entry which is preliminary data.</text>
</comment>
<dbReference type="OrthoDB" id="980409at2"/>
<sequence>MAGYGTDEQFQRWLADNGYTLTSDAPAPAVLRQRGSQYVDAVYGDRFIGRVVTFDQERAWPRTGASLRGTAIPDNVVPQAVIYASFEAAYQEARNQGGLNAIGSASGAVVRKKVGELEVQYSGAQSDGTASFLTPLISTVDGMLAPYLRNETSNGLLVRSVG</sequence>
<dbReference type="RefSeq" id="WP_113946372.1">
    <property type="nucleotide sequence ID" value="NZ_JBHEEG010000015.1"/>
</dbReference>
<evidence type="ECO:0000313" key="2">
    <source>
        <dbReference type="EMBL" id="RBO89683.1"/>
    </source>
</evidence>
<feature type="domain" description="Putative DnaT-like" evidence="1">
    <location>
        <begin position="4"/>
        <end position="158"/>
    </location>
</feature>
<proteinExistence type="predicted"/>
<keyword evidence="3" id="KW-1185">Reference proteome</keyword>
<evidence type="ECO:0000259" key="1">
    <source>
        <dbReference type="Pfam" id="PF20557"/>
    </source>
</evidence>
<dbReference type="EMBL" id="QNRH01000015">
    <property type="protein sequence ID" value="RBO89683.1"/>
    <property type="molecule type" value="Genomic_DNA"/>
</dbReference>
<accession>A0A366DHY6</accession>
<dbReference type="InterPro" id="IPR046787">
    <property type="entry name" value="DnaT_2"/>
</dbReference>
<gene>
    <name evidence="2" type="ORF">DFR47_11550</name>
</gene>
<dbReference type="Proteomes" id="UP000252893">
    <property type="component" value="Unassembled WGS sequence"/>
</dbReference>